<keyword evidence="2" id="KW-0813">Transport</keyword>
<feature type="transmembrane region" description="Helical" evidence="6">
    <location>
        <begin position="373"/>
        <end position="390"/>
    </location>
</feature>
<dbReference type="PROSITE" id="PS50850">
    <property type="entry name" value="MFS"/>
    <property type="match status" value="1"/>
</dbReference>
<feature type="transmembrane region" description="Helical" evidence="6">
    <location>
        <begin position="321"/>
        <end position="341"/>
    </location>
</feature>
<dbReference type="Pfam" id="PF07690">
    <property type="entry name" value="MFS_1"/>
    <property type="match status" value="1"/>
</dbReference>
<comment type="caution">
    <text evidence="8">The sequence shown here is derived from an EMBL/GenBank/DDBJ whole genome shotgun (WGS) entry which is preliminary data.</text>
</comment>
<evidence type="ECO:0000256" key="1">
    <source>
        <dbReference type="ARBA" id="ARBA00004141"/>
    </source>
</evidence>
<evidence type="ECO:0000259" key="7">
    <source>
        <dbReference type="PROSITE" id="PS50850"/>
    </source>
</evidence>
<accession>A0A1B5L4F5</accession>
<feature type="transmembrane region" description="Helical" evidence="6">
    <location>
        <begin position="93"/>
        <end position="115"/>
    </location>
</feature>
<dbReference type="GO" id="GO:0022857">
    <property type="term" value="F:transmembrane transporter activity"/>
    <property type="evidence" value="ECO:0007669"/>
    <property type="project" value="InterPro"/>
</dbReference>
<dbReference type="FunFam" id="1.20.1250.20:FF:000013">
    <property type="entry name" value="MFS general substrate transporter"/>
    <property type="match status" value="1"/>
</dbReference>
<feature type="transmembrane region" description="Helical" evidence="6">
    <location>
        <begin position="215"/>
        <end position="237"/>
    </location>
</feature>
<feature type="transmembrane region" description="Helical" evidence="6">
    <location>
        <begin position="55"/>
        <end position="73"/>
    </location>
</feature>
<dbReference type="InterPro" id="IPR020846">
    <property type="entry name" value="MFS_dom"/>
</dbReference>
<evidence type="ECO:0000313" key="8">
    <source>
        <dbReference type="EMBL" id="GAO18371.1"/>
    </source>
</evidence>
<protein>
    <recommendedName>
        <fullName evidence="7">Major facilitator superfamily (MFS) profile domain-containing protein</fullName>
    </recommendedName>
</protein>
<feature type="transmembrane region" description="Helical" evidence="6">
    <location>
        <begin position="347"/>
        <end position="366"/>
    </location>
</feature>
<feature type="transmembrane region" description="Helical" evidence="6">
    <location>
        <begin position="284"/>
        <end position="309"/>
    </location>
</feature>
<feature type="domain" description="Major facilitator superfamily (MFS) profile" evidence="7">
    <location>
        <begin position="55"/>
        <end position="466"/>
    </location>
</feature>
<dbReference type="Proteomes" id="UP000054053">
    <property type="component" value="Unassembled WGS sequence"/>
</dbReference>
<proteinExistence type="predicted"/>
<feature type="transmembrane region" description="Helical" evidence="6">
    <location>
        <begin position="122"/>
        <end position="141"/>
    </location>
</feature>
<dbReference type="EMBL" id="BBTG02000003">
    <property type="protein sequence ID" value="GAO18371.1"/>
    <property type="molecule type" value="Genomic_DNA"/>
</dbReference>
<comment type="subcellular location">
    <subcellularLocation>
        <location evidence="1">Membrane</location>
        <topology evidence="1">Multi-pass membrane protein</topology>
    </subcellularLocation>
</comment>
<evidence type="ECO:0000256" key="3">
    <source>
        <dbReference type="ARBA" id="ARBA00022692"/>
    </source>
</evidence>
<keyword evidence="5 6" id="KW-0472">Membrane</keyword>
<feature type="transmembrane region" description="Helical" evidence="6">
    <location>
        <begin position="153"/>
        <end position="173"/>
    </location>
</feature>
<reference evidence="9" key="1">
    <citation type="journal article" date="2016" name="Genome Announc.">
        <title>Genome sequence of Ustilaginoidea virens IPU010, a rice pathogenic fungus causing false smut.</title>
        <authorList>
            <person name="Kumagai T."/>
            <person name="Ishii T."/>
            <person name="Terai G."/>
            <person name="Umemura M."/>
            <person name="Machida M."/>
            <person name="Asai K."/>
        </authorList>
    </citation>
    <scope>NUCLEOTIDE SEQUENCE [LARGE SCALE GENOMIC DNA]</scope>
    <source>
        <strain evidence="9">IPU010</strain>
    </source>
</reference>
<dbReference type="Gene3D" id="1.20.1250.20">
    <property type="entry name" value="MFS general substrate transporter like domains"/>
    <property type="match status" value="2"/>
</dbReference>
<evidence type="ECO:0000256" key="2">
    <source>
        <dbReference type="ARBA" id="ARBA00022448"/>
    </source>
</evidence>
<keyword evidence="4 6" id="KW-1133">Transmembrane helix</keyword>
<feature type="transmembrane region" description="Helical" evidence="6">
    <location>
        <begin position="410"/>
        <end position="429"/>
    </location>
</feature>
<name>A0A1B5L4F5_USTVR</name>
<evidence type="ECO:0000256" key="6">
    <source>
        <dbReference type="SAM" id="Phobius"/>
    </source>
</evidence>
<keyword evidence="3 6" id="KW-0812">Transmembrane</keyword>
<gene>
    <name evidence="8" type="ORF">UVI_02009830</name>
</gene>
<dbReference type="InterPro" id="IPR011701">
    <property type="entry name" value="MFS"/>
</dbReference>
<dbReference type="GO" id="GO:0016020">
    <property type="term" value="C:membrane"/>
    <property type="evidence" value="ECO:0007669"/>
    <property type="project" value="UniProtKB-SubCell"/>
</dbReference>
<organism evidence="8 9">
    <name type="scientific">Ustilaginoidea virens</name>
    <name type="common">Rice false smut fungus</name>
    <name type="synonym">Villosiclava virens</name>
    <dbReference type="NCBI Taxonomy" id="1159556"/>
    <lineage>
        <taxon>Eukaryota</taxon>
        <taxon>Fungi</taxon>
        <taxon>Dikarya</taxon>
        <taxon>Ascomycota</taxon>
        <taxon>Pezizomycotina</taxon>
        <taxon>Sordariomycetes</taxon>
        <taxon>Hypocreomycetidae</taxon>
        <taxon>Hypocreales</taxon>
        <taxon>Clavicipitaceae</taxon>
        <taxon>Ustilaginoidea</taxon>
    </lineage>
</organism>
<dbReference type="AlphaFoldDB" id="A0A1B5L4F5"/>
<dbReference type="InterPro" id="IPR036259">
    <property type="entry name" value="MFS_trans_sf"/>
</dbReference>
<dbReference type="FunFam" id="1.20.1250.20:FF:000057">
    <property type="entry name" value="MFS general substrate transporter"/>
    <property type="match status" value="1"/>
</dbReference>
<evidence type="ECO:0000256" key="5">
    <source>
        <dbReference type="ARBA" id="ARBA00023136"/>
    </source>
</evidence>
<dbReference type="PANTHER" id="PTHR43791">
    <property type="entry name" value="PERMEASE-RELATED"/>
    <property type="match status" value="1"/>
</dbReference>
<dbReference type="SUPFAM" id="SSF103473">
    <property type="entry name" value="MFS general substrate transporter"/>
    <property type="match status" value="1"/>
</dbReference>
<evidence type="ECO:0000256" key="4">
    <source>
        <dbReference type="ARBA" id="ARBA00022989"/>
    </source>
</evidence>
<feature type="transmembrane region" description="Helical" evidence="6">
    <location>
        <begin position="441"/>
        <end position="460"/>
    </location>
</feature>
<evidence type="ECO:0000313" key="9">
    <source>
        <dbReference type="Proteomes" id="UP000054053"/>
    </source>
</evidence>
<dbReference type="PANTHER" id="PTHR43791:SF57">
    <property type="entry name" value="MAJOR FACILITATOR SUPERFAMILY (MFS) PROFILE DOMAIN-CONTAINING PROTEIN"/>
    <property type="match status" value="1"/>
</dbReference>
<sequence>MAKSTAEVRTESVRLSVTLSPQGTLVGEPSIVDLEDYEVSKGNTKALLRKIDRNLIPIITALYLLSWLDFSNLDNAKENGLTKDLRMTGKDDFNIAVSVFFPSYLISQIPSNLVMRAWRPSLWVPSLMLGWAMIITCMGFVRNFAGLLVARVFLGLFEGGVFPGIVYFISMWYQSHECGLRIAMMYSVAVAGDSFNDLVGNAILRLDGRAGLGGWCWLFIMEGSVTLVAALVAFRLMQDYPESATFLTPFERRLVMQRIDEEQGSMPKNFRLKYVKDALTDWKIWVHMLVTLGVTVPMFAISQFLPGIIEEMGYQGVQAKLMGIPPRLVASAFVLAGGFAADRHEQRGVFIIGFCLIGMVGFSILGTAKSLEMEYVATFLIAIGTFPIVPQDVAWNANNIGGSTKRAVGIAMQIGLGNLGEGLAGFIICKENARRFVSGHGILLGMMGVSCVLTAVMTWYCRRENQMRASRQYLPCLTTREQLEQRERGDRASFFVLTT</sequence>